<dbReference type="Proteomes" id="UP000279457">
    <property type="component" value="Unassembled WGS sequence"/>
</dbReference>
<evidence type="ECO:0000313" key="1">
    <source>
        <dbReference type="EMBL" id="RQM37587.1"/>
    </source>
</evidence>
<organism evidence="1 2">
    <name type="scientific">Erwinia psidii</name>
    <dbReference type="NCBI Taxonomy" id="69224"/>
    <lineage>
        <taxon>Bacteria</taxon>
        <taxon>Pseudomonadati</taxon>
        <taxon>Pseudomonadota</taxon>
        <taxon>Gammaproteobacteria</taxon>
        <taxon>Enterobacterales</taxon>
        <taxon>Erwiniaceae</taxon>
        <taxon>Erwinia</taxon>
    </lineage>
</organism>
<gene>
    <name evidence="1" type="ORF">EB241_13640</name>
</gene>
<sequence>MSAKLHFLQKLQAQQAPARNINVKSEADIAAFHRGMGALQESVVTWLAGTGIRVSEKSSALTEMLISNAAFMVPGFELHFERRAVKFTPLFLYGQGVTGCVEVTLVADGQTACLCRLFMRSAESPGWTYTPVCKPCGLRAMFNEDAFFRVIESLLP</sequence>
<accession>A0A3N6RYR2</accession>
<reference evidence="1 2" key="1">
    <citation type="submission" date="2018-10" db="EMBL/GenBank/DDBJ databases">
        <title>Draft genome sequence for the type isolate of Erwinia psidii, agent causal of bacterial blight in guava (Psidium guajava) and wilt and die-back of Eucalyptus spp.</title>
        <authorList>
            <person name="Hermenegildo P.S."/>
            <person name="Santos S.A."/>
            <person name="Guimaraes L.M.S."/>
            <person name="Vidigal P.M.P."/>
            <person name="Pereira I.C."/>
            <person name="Badel J.L."/>
            <person name="Alfenas-Zerbini P."/>
            <person name="Ferreira M.A.S.V."/>
            <person name="Alfenas A.C."/>
        </authorList>
    </citation>
    <scope>NUCLEOTIDE SEQUENCE [LARGE SCALE GENOMIC DNA]</scope>
    <source>
        <strain evidence="1 2">IBSBF 435</strain>
    </source>
</reference>
<dbReference type="RefSeq" id="WP_124233639.1">
    <property type="nucleotide sequence ID" value="NZ_RHHM01000010.1"/>
</dbReference>
<protein>
    <submittedName>
        <fullName evidence="1">Uncharacterized protein</fullName>
    </submittedName>
</protein>
<name>A0A3N6RYR2_9GAMM</name>
<keyword evidence="2" id="KW-1185">Reference proteome</keyword>
<comment type="caution">
    <text evidence="1">The sequence shown here is derived from an EMBL/GenBank/DDBJ whole genome shotgun (WGS) entry which is preliminary data.</text>
</comment>
<dbReference type="EMBL" id="RHHM01000010">
    <property type="protein sequence ID" value="RQM37587.1"/>
    <property type="molecule type" value="Genomic_DNA"/>
</dbReference>
<dbReference type="AlphaFoldDB" id="A0A3N6RYR2"/>
<proteinExistence type="predicted"/>
<dbReference type="OrthoDB" id="6604118at2"/>
<evidence type="ECO:0000313" key="2">
    <source>
        <dbReference type="Proteomes" id="UP000279457"/>
    </source>
</evidence>